<dbReference type="AlphaFoldDB" id="A0A922KWM2"/>
<dbReference type="EMBL" id="ASGP02000008">
    <property type="protein sequence ID" value="KAH9493585.1"/>
    <property type="molecule type" value="Genomic_DNA"/>
</dbReference>
<dbReference type="Proteomes" id="UP000790347">
    <property type="component" value="Unassembled WGS sequence"/>
</dbReference>
<reference evidence="1" key="1">
    <citation type="submission" date="2013-05" db="EMBL/GenBank/DDBJ databases">
        <authorList>
            <person name="Yim A.K.Y."/>
            <person name="Chan T.F."/>
            <person name="Ji K.M."/>
            <person name="Liu X.Y."/>
            <person name="Zhou J.W."/>
            <person name="Li R.Q."/>
            <person name="Yang K.Y."/>
            <person name="Li J."/>
            <person name="Li M."/>
            <person name="Law P.T.W."/>
            <person name="Wu Y.L."/>
            <person name="Cai Z.L."/>
            <person name="Qin H."/>
            <person name="Bao Y."/>
            <person name="Leung R.K.K."/>
            <person name="Ng P.K.S."/>
            <person name="Zou J."/>
            <person name="Zhong X.J."/>
            <person name="Ran P.X."/>
            <person name="Zhong N.S."/>
            <person name="Liu Z.G."/>
            <person name="Tsui S.K.W."/>
        </authorList>
    </citation>
    <scope>NUCLEOTIDE SEQUENCE</scope>
    <source>
        <strain evidence="1">Derf</strain>
        <tissue evidence="1">Whole organism</tissue>
    </source>
</reference>
<evidence type="ECO:0000313" key="2">
    <source>
        <dbReference type="Proteomes" id="UP000790347"/>
    </source>
</evidence>
<reference evidence="1" key="2">
    <citation type="journal article" date="2022" name="Res Sq">
        <title>Comparative Genomics Reveals Insights into the Divergent Evolution of Astigmatic Mites and Household Pest Adaptations.</title>
        <authorList>
            <person name="Xiong Q."/>
            <person name="Wan A.T.-Y."/>
            <person name="Liu X.-Y."/>
            <person name="Fung C.S.-H."/>
            <person name="Xiao X."/>
            <person name="Malainual N."/>
            <person name="Hou J."/>
            <person name="Wang L."/>
            <person name="Wang M."/>
            <person name="Yang K."/>
            <person name="Cui Y."/>
            <person name="Leung E."/>
            <person name="Nong W."/>
            <person name="Shin S.-K."/>
            <person name="Au S."/>
            <person name="Jeong K.Y."/>
            <person name="Chew F.T."/>
            <person name="Hui J."/>
            <person name="Leung T.F."/>
            <person name="Tungtrongchitr A."/>
            <person name="Zhong N."/>
            <person name="Liu Z."/>
            <person name="Tsui S."/>
        </authorList>
    </citation>
    <scope>NUCLEOTIDE SEQUENCE</scope>
    <source>
        <strain evidence="1">Derf</strain>
        <tissue evidence="1">Whole organism</tissue>
    </source>
</reference>
<proteinExistence type="predicted"/>
<evidence type="ECO:0000313" key="1">
    <source>
        <dbReference type="EMBL" id="KAH9493585.1"/>
    </source>
</evidence>
<name>A0A922KWM2_DERFA</name>
<keyword evidence="2" id="KW-1185">Reference proteome</keyword>
<protein>
    <submittedName>
        <fullName evidence="1">Uncharacterized protein</fullName>
    </submittedName>
</protein>
<accession>A0A922KWM2</accession>
<organism evidence="1 2">
    <name type="scientific">Dermatophagoides farinae</name>
    <name type="common">American house dust mite</name>
    <dbReference type="NCBI Taxonomy" id="6954"/>
    <lineage>
        <taxon>Eukaryota</taxon>
        <taxon>Metazoa</taxon>
        <taxon>Ecdysozoa</taxon>
        <taxon>Arthropoda</taxon>
        <taxon>Chelicerata</taxon>
        <taxon>Arachnida</taxon>
        <taxon>Acari</taxon>
        <taxon>Acariformes</taxon>
        <taxon>Sarcoptiformes</taxon>
        <taxon>Astigmata</taxon>
        <taxon>Psoroptidia</taxon>
        <taxon>Analgoidea</taxon>
        <taxon>Pyroglyphidae</taxon>
        <taxon>Dermatophagoidinae</taxon>
        <taxon>Dermatophagoides</taxon>
    </lineage>
</organism>
<sequence length="77" mass="7953">MNEFGMARVRLQNNSLADCNIIAGVAIGGMTRAELNNNAVGIGPTEAAASLPSIGRSLTKLWPLQAMISSSPTIVAV</sequence>
<comment type="caution">
    <text evidence="1">The sequence shown here is derived from an EMBL/GenBank/DDBJ whole genome shotgun (WGS) entry which is preliminary data.</text>
</comment>
<gene>
    <name evidence="1" type="ORF">DERF_014324</name>
</gene>